<feature type="region of interest" description="Disordered" evidence="1">
    <location>
        <begin position="103"/>
        <end position="361"/>
    </location>
</feature>
<feature type="compositionally biased region" description="Acidic residues" evidence="1">
    <location>
        <begin position="293"/>
        <end position="316"/>
    </location>
</feature>
<evidence type="ECO:0000259" key="2">
    <source>
        <dbReference type="PROSITE" id="PS50174"/>
    </source>
</evidence>
<feature type="compositionally biased region" description="Basic residues" evidence="1">
    <location>
        <begin position="592"/>
        <end position="601"/>
    </location>
</feature>
<evidence type="ECO:0000256" key="1">
    <source>
        <dbReference type="SAM" id="MobiDB-lite"/>
    </source>
</evidence>
<gene>
    <name evidence="3" type="ORF">GNLVRS02_ARAD1B16808g</name>
</gene>
<feature type="domain" description="G-patch" evidence="2">
    <location>
        <begin position="743"/>
        <end position="786"/>
    </location>
</feature>
<proteinExistence type="predicted"/>
<feature type="region of interest" description="Disordered" evidence="1">
    <location>
        <begin position="540"/>
        <end position="562"/>
    </location>
</feature>
<name>A0A060TCI9_BLAAD</name>
<feature type="compositionally biased region" description="Low complexity" evidence="1">
    <location>
        <begin position="279"/>
        <end position="292"/>
    </location>
</feature>
<dbReference type="EMBL" id="HG937692">
    <property type="protein sequence ID" value="CDP36602.1"/>
    <property type="molecule type" value="Genomic_DNA"/>
</dbReference>
<reference evidence="3" key="1">
    <citation type="submission" date="2014-02" db="EMBL/GenBank/DDBJ databases">
        <authorList>
            <person name="Genoscope - CEA"/>
        </authorList>
    </citation>
    <scope>NUCLEOTIDE SEQUENCE</scope>
    <source>
        <strain evidence="3">LS3</strain>
    </source>
</reference>
<dbReference type="InterPro" id="IPR000467">
    <property type="entry name" value="G_patch_dom"/>
</dbReference>
<organism evidence="3">
    <name type="scientific">Blastobotrys adeninivorans</name>
    <name type="common">Yeast</name>
    <name type="synonym">Arxula adeninivorans</name>
    <dbReference type="NCBI Taxonomy" id="409370"/>
    <lineage>
        <taxon>Eukaryota</taxon>
        <taxon>Fungi</taxon>
        <taxon>Dikarya</taxon>
        <taxon>Ascomycota</taxon>
        <taxon>Saccharomycotina</taxon>
        <taxon>Dipodascomycetes</taxon>
        <taxon>Dipodascales</taxon>
        <taxon>Trichomonascaceae</taxon>
        <taxon>Blastobotrys</taxon>
    </lineage>
</organism>
<dbReference type="SMART" id="SM00443">
    <property type="entry name" value="G_patch"/>
    <property type="match status" value="1"/>
</dbReference>
<dbReference type="Gene3D" id="3.30.1370.50">
    <property type="entry name" value="R3H-like domain"/>
    <property type="match status" value="1"/>
</dbReference>
<evidence type="ECO:0000313" key="3">
    <source>
        <dbReference type="EMBL" id="CDP36602.1"/>
    </source>
</evidence>
<dbReference type="AlphaFoldDB" id="A0A060TCI9"/>
<dbReference type="InterPro" id="IPR036867">
    <property type="entry name" value="R3H_dom_sf"/>
</dbReference>
<accession>A0A060TCI9</accession>
<dbReference type="PROSITE" id="PS50174">
    <property type="entry name" value="G_PATCH"/>
    <property type="match status" value="1"/>
</dbReference>
<dbReference type="PANTHER" id="PTHR14195">
    <property type="entry name" value="G PATCH DOMAIN CONTAINING PROTEIN 2"/>
    <property type="match status" value="1"/>
</dbReference>
<feature type="region of interest" description="Disordered" evidence="1">
    <location>
        <begin position="588"/>
        <end position="609"/>
    </location>
</feature>
<feature type="region of interest" description="Disordered" evidence="1">
    <location>
        <begin position="376"/>
        <end position="399"/>
    </location>
</feature>
<feature type="compositionally biased region" description="Acidic residues" evidence="1">
    <location>
        <begin position="387"/>
        <end position="399"/>
    </location>
</feature>
<dbReference type="SUPFAM" id="SSF82708">
    <property type="entry name" value="R3H domain"/>
    <property type="match status" value="1"/>
</dbReference>
<feature type="compositionally biased region" description="Basic residues" evidence="1">
    <location>
        <begin position="18"/>
        <end position="34"/>
    </location>
</feature>
<feature type="compositionally biased region" description="Basic and acidic residues" evidence="1">
    <location>
        <begin position="144"/>
        <end position="171"/>
    </location>
</feature>
<feature type="compositionally biased region" description="Acidic residues" evidence="1">
    <location>
        <begin position="324"/>
        <end position="345"/>
    </location>
</feature>
<dbReference type="GO" id="GO:0003676">
    <property type="term" value="F:nucleic acid binding"/>
    <property type="evidence" value="ECO:0007669"/>
    <property type="project" value="InterPro"/>
</dbReference>
<dbReference type="InterPro" id="IPR051189">
    <property type="entry name" value="Splicing_assoc_domain"/>
</dbReference>
<reference evidence="3" key="2">
    <citation type="submission" date="2014-06" db="EMBL/GenBank/DDBJ databases">
        <title>The complete genome of Blastobotrys (Arxula) adeninivorans LS3 - a yeast of biotechnological interest.</title>
        <authorList>
            <person name="Kunze G."/>
            <person name="Gaillardin C."/>
            <person name="Czernicka M."/>
            <person name="Durrens P."/>
            <person name="Martin T."/>
            <person name="Boer E."/>
            <person name="Gabaldon T."/>
            <person name="Cruz J."/>
            <person name="Talla E."/>
            <person name="Marck C."/>
            <person name="Goffeau A."/>
            <person name="Barbe V."/>
            <person name="Baret P."/>
            <person name="Baronian K."/>
            <person name="Beier S."/>
            <person name="Bleykasten C."/>
            <person name="Bode R."/>
            <person name="Casaregola S."/>
            <person name="Despons L."/>
            <person name="Fairhead C."/>
            <person name="Giersberg M."/>
            <person name="Gierski P."/>
            <person name="Hahnel U."/>
            <person name="Hartmann A."/>
            <person name="Jankowska D."/>
            <person name="Jubin C."/>
            <person name="Jung P."/>
            <person name="Lafontaine I."/>
            <person name="Leh-Louis V."/>
            <person name="Lemaire M."/>
            <person name="Marcet-Houben M."/>
            <person name="Mascher M."/>
            <person name="Morel G."/>
            <person name="Richard G.-F."/>
            <person name="Riechen J."/>
            <person name="Sacerdot C."/>
            <person name="Sarkar A."/>
            <person name="Savel G."/>
            <person name="Schacherer J."/>
            <person name="Sherman D."/>
            <person name="Straub M.-L."/>
            <person name="Stein N."/>
            <person name="Thierry A."/>
            <person name="Trautwein-Schult A."/>
            <person name="Westhof E."/>
            <person name="Worch S."/>
            <person name="Dujon B."/>
            <person name="Souciet J.-L."/>
            <person name="Wincker P."/>
            <person name="Scholz U."/>
            <person name="Neuveglise N."/>
        </authorList>
    </citation>
    <scope>NUCLEOTIDE SEQUENCE</scope>
    <source>
        <strain evidence="3">LS3</strain>
    </source>
</reference>
<feature type="compositionally biased region" description="Acidic residues" evidence="1">
    <location>
        <begin position="133"/>
        <end position="143"/>
    </location>
</feature>
<sequence length="786" mass="88228">MAKRHKKGKGKAESKPNKANKPRKGGKGAKKAIKAAKGNRPPPQEIIDKVVIHSLKSEARNTARHALQSYGRKTNFRHFPVQFVKATEVYDPSGFLARLKGLTVADPDQPANAKPDLTCGPELESKDHQLEQIEQDTGSDPESEPEHESQQPMDSADKAPEIAELEGKVPEMVELESVEQDTIQTESDPVIEIEIEQTIEETITPAASESAKSVEQKTIEDLADDEEDDVSDSVGGAAPFFSDTEGDPSLKDESRKPTIVPFYQKQKPEMINITRPPVNSQDDSSESNSDNPENNDDSDDSDDSIDMDEFDDDVDDSLGNVDIDGVDIDDFDDSDEDDEDDSDDDLPNRNDTSGEMDVDSDIDLDTLKRFMHQDIGGSEFYSGSQDDLSDEGEQSEEDDVGQIISETLSTIVEITNTRFGVEGREFLVLFMGEDTPRYVPARQLYEFGTGAGHSLRSVRKALRDIGGEISDNDVENDFPEYFQDDYSDEYNEQQGEYESLEDEYNPEGAELDMVIQNLVQDSDTMGKRGKKRADAILDSYGSSKIPKPHKRSSKMPNWGDDVDPEIRKMLVQQWQQRKDLNKIFHEQQTSLKKQKRKQKKQERREKWSQEVHLRDKYPEVMTFDDIITEIEQFLTDSSLNTIALPPMDSKCRKLLKNLAPAYNLKYVTRNIGHKSIFFVKTPRSHIQNKNHGIIANVKKKRTLFPRTDLPKSHSKSTGPAQARAKAHHREGDIVGHAAQEIESDNIGRQLLEKMGWKRGMGLGTTNIGPTEPVVAVVKRSKVGLGF</sequence>
<protein>
    <submittedName>
        <fullName evidence="3">ARAD1B16808p</fullName>
    </submittedName>
</protein>
<feature type="compositionally biased region" description="Acidic residues" evidence="1">
    <location>
        <begin position="221"/>
        <end position="231"/>
    </location>
</feature>
<dbReference type="Pfam" id="PF01585">
    <property type="entry name" value="G-patch"/>
    <property type="match status" value="1"/>
</dbReference>
<feature type="region of interest" description="Disordered" evidence="1">
    <location>
        <begin position="1"/>
        <end position="45"/>
    </location>
</feature>
<feature type="compositionally biased region" description="Acidic residues" evidence="1">
    <location>
        <begin position="189"/>
        <end position="199"/>
    </location>
</feature>